<dbReference type="InterPro" id="IPR013595">
    <property type="entry name" value="Pept_S33_TAP-like_C"/>
</dbReference>
<dbReference type="InterPro" id="IPR000073">
    <property type="entry name" value="AB_hydrolase_1"/>
</dbReference>
<evidence type="ECO:0000259" key="6">
    <source>
        <dbReference type="Pfam" id="PF00561"/>
    </source>
</evidence>
<sequence length="535" mass="57523">MRKILAATVAASVGLLIGAGTIPVAAAAHTTHTSASGYTPPAIDWTTCTRASLKARNAQCGFLVVPLDYAKPKGTKIKIAVSRINHKSAAAQYQGVMFTNPGGPGGSGLGLPVIGESVPNGAGDFYDWIGFDPRGVGSSVPALSCDVDYAGYNRPYYVPVTRKLEKAWLKKTSAYTKKCDKAGGALLDHVKTTDTVADMDTLRKALGAKQINYYGFSYGTYLGQVYATLHPDKIRRAIFDGVVDPTRVWYAANLDQDIQFDKNMDVYFAWIAKYDAVYHLGTTGKSVKAKYYATLASLRKTPAAGKIGPDEWNDIFVSAGYYVYGWQDVADAFAAWVNDKDPSLLLANYAEPGGVGADNNYAMYLATQCSDVKWPQNWSKWQRDNWKIHSKYPFITWNNAWYNAPCIGWGAKPGTPVKISGKKAAGFLLIGETNDAATPYTGALEVRKRFPKSVLIEGVGGTTHSGSLSGIACTDDTIATYLATGALPKRVSGNRSDKQCAPVPQPDPTAVSTLRKGVSGNSSTHAVLQESGAQR</sequence>
<keyword evidence="2 5" id="KW-0732">Signal</keyword>
<feature type="domain" description="Peptidase S33 tripeptidyl aminopeptidase-like C-terminal" evidence="7">
    <location>
        <begin position="394"/>
        <end position="490"/>
    </location>
</feature>
<evidence type="ECO:0000256" key="3">
    <source>
        <dbReference type="ARBA" id="ARBA00022801"/>
    </source>
</evidence>
<evidence type="ECO:0000313" key="9">
    <source>
        <dbReference type="Proteomes" id="UP000053244"/>
    </source>
</evidence>
<dbReference type="AlphaFoldDB" id="A0A101JKK2"/>
<keyword evidence="3" id="KW-0378">Hydrolase</keyword>
<reference evidence="8 9" key="1">
    <citation type="submission" date="2015-10" db="EMBL/GenBank/DDBJ databases">
        <authorList>
            <person name="Gilbert D.G."/>
        </authorList>
    </citation>
    <scope>NUCLEOTIDE SEQUENCE [LARGE SCALE GENOMIC DNA]</scope>
    <source>
        <strain evidence="8 9">NRRL B-16712</strain>
    </source>
</reference>
<organism evidence="8 9">
    <name type="scientific">Actinoplanes awajinensis subsp. mycoplanecinus</name>
    <dbReference type="NCBI Taxonomy" id="135947"/>
    <lineage>
        <taxon>Bacteria</taxon>
        <taxon>Bacillati</taxon>
        <taxon>Actinomycetota</taxon>
        <taxon>Actinomycetes</taxon>
        <taxon>Micromonosporales</taxon>
        <taxon>Micromonosporaceae</taxon>
        <taxon>Actinoplanes</taxon>
    </lineage>
</organism>
<gene>
    <name evidence="8" type="ORF">ADL15_32085</name>
</gene>
<comment type="caution">
    <text evidence="8">The sequence shown here is derived from an EMBL/GenBank/DDBJ whole genome shotgun (WGS) entry which is preliminary data.</text>
</comment>
<dbReference type="SUPFAM" id="SSF53474">
    <property type="entry name" value="alpha/beta-Hydrolases"/>
    <property type="match status" value="1"/>
</dbReference>
<accession>A0A101JKK2</accession>
<dbReference type="RefSeq" id="WP_067699003.1">
    <property type="nucleotide sequence ID" value="NZ_LLZH01000289.1"/>
</dbReference>
<protein>
    <submittedName>
        <fullName evidence="8">Peptidase</fullName>
    </submittedName>
</protein>
<feature type="signal peptide" evidence="5">
    <location>
        <begin position="1"/>
        <end position="26"/>
    </location>
</feature>
<dbReference type="OrthoDB" id="4006962at2"/>
<feature type="compositionally biased region" description="Polar residues" evidence="4">
    <location>
        <begin position="519"/>
        <end position="535"/>
    </location>
</feature>
<evidence type="ECO:0000259" key="7">
    <source>
        <dbReference type="Pfam" id="PF08386"/>
    </source>
</evidence>
<dbReference type="Proteomes" id="UP000053244">
    <property type="component" value="Unassembled WGS sequence"/>
</dbReference>
<evidence type="ECO:0000256" key="2">
    <source>
        <dbReference type="ARBA" id="ARBA00022729"/>
    </source>
</evidence>
<dbReference type="Gene3D" id="3.40.50.1820">
    <property type="entry name" value="alpha/beta hydrolase"/>
    <property type="match status" value="1"/>
</dbReference>
<proteinExistence type="inferred from homology"/>
<dbReference type="Pfam" id="PF08386">
    <property type="entry name" value="Abhydrolase_4"/>
    <property type="match status" value="1"/>
</dbReference>
<dbReference type="EMBL" id="LLZH01000289">
    <property type="protein sequence ID" value="KUL28457.1"/>
    <property type="molecule type" value="Genomic_DNA"/>
</dbReference>
<name>A0A101JKK2_9ACTN</name>
<dbReference type="PANTHER" id="PTHR43248:SF29">
    <property type="entry name" value="TRIPEPTIDYL AMINOPEPTIDASE"/>
    <property type="match status" value="1"/>
</dbReference>
<feature type="region of interest" description="Disordered" evidence="4">
    <location>
        <begin position="491"/>
        <end position="535"/>
    </location>
</feature>
<evidence type="ECO:0000313" key="8">
    <source>
        <dbReference type="EMBL" id="KUL28457.1"/>
    </source>
</evidence>
<evidence type="ECO:0000256" key="1">
    <source>
        <dbReference type="ARBA" id="ARBA00010088"/>
    </source>
</evidence>
<feature type="domain" description="AB hydrolase-1" evidence="6">
    <location>
        <begin position="100"/>
        <end position="274"/>
    </location>
</feature>
<dbReference type="InterPro" id="IPR029058">
    <property type="entry name" value="AB_hydrolase_fold"/>
</dbReference>
<dbReference type="Pfam" id="PF00561">
    <property type="entry name" value="Abhydrolase_1"/>
    <property type="match status" value="1"/>
</dbReference>
<dbReference type="InterPro" id="IPR051601">
    <property type="entry name" value="Serine_prot/Carboxylest_S33"/>
</dbReference>
<comment type="similarity">
    <text evidence="1">Belongs to the peptidase S33 family.</text>
</comment>
<feature type="chain" id="PRO_5038685664" evidence="5">
    <location>
        <begin position="27"/>
        <end position="535"/>
    </location>
</feature>
<evidence type="ECO:0000256" key="4">
    <source>
        <dbReference type="SAM" id="MobiDB-lite"/>
    </source>
</evidence>
<dbReference type="PANTHER" id="PTHR43248">
    <property type="entry name" value="2-SUCCINYL-6-HYDROXY-2,4-CYCLOHEXADIENE-1-CARBOXYLATE SYNTHASE"/>
    <property type="match status" value="1"/>
</dbReference>
<dbReference type="GO" id="GO:0016787">
    <property type="term" value="F:hydrolase activity"/>
    <property type="evidence" value="ECO:0007669"/>
    <property type="project" value="UniProtKB-KW"/>
</dbReference>
<keyword evidence="9" id="KW-1185">Reference proteome</keyword>
<evidence type="ECO:0000256" key="5">
    <source>
        <dbReference type="SAM" id="SignalP"/>
    </source>
</evidence>